<gene>
    <name evidence="1" type="ORF">HPB48_021326</name>
</gene>
<keyword evidence="2" id="KW-1185">Reference proteome</keyword>
<dbReference type="Proteomes" id="UP000821853">
    <property type="component" value="Chromosome 2"/>
</dbReference>
<dbReference type="OrthoDB" id="6482675at2759"/>
<organism evidence="1 2">
    <name type="scientific">Haemaphysalis longicornis</name>
    <name type="common">Bush tick</name>
    <dbReference type="NCBI Taxonomy" id="44386"/>
    <lineage>
        <taxon>Eukaryota</taxon>
        <taxon>Metazoa</taxon>
        <taxon>Ecdysozoa</taxon>
        <taxon>Arthropoda</taxon>
        <taxon>Chelicerata</taxon>
        <taxon>Arachnida</taxon>
        <taxon>Acari</taxon>
        <taxon>Parasitiformes</taxon>
        <taxon>Ixodida</taxon>
        <taxon>Ixodoidea</taxon>
        <taxon>Ixodidae</taxon>
        <taxon>Haemaphysalinae</taxon>
        <taxon>Haemaphysalis</taxon>
    </lineage>
</organism>
<accession>A0A9J6FVB3</accession>
<dbReference type="OMA" id="MTICKLV"/>
<evidence type="ECO:0000313" key="1">
    <source>
        <dbReference type="EMBL" id="KAH9366012.1"/>
    </source>
</evidence>
<dbReference type="AlphaFoldDB" id="A0A9J6FVB3"/>
<proteinExistence type="predicted"/>
<name>A0A9J6FVB3_HAELO</name>
<evidence type="ECO:0008006" key="3">
    <source>
        <dbReference type="Google" id="ProtNLM"/>
    </source>
</evidence>
<sequence length="121" mass="13726">MRPAISVEKRVAVSFYKLCSSVEDRSIANLFSLGRSMVKTLYREFCDVVVELLEDKWVKMPTADHLADHITAFNAVCDFPQAVGALDGCHFPVSPPKEFAVDYYNYKGWHSMVLLALVDHR</sequence>
<reference evidence="1 2" key="1">
    <citation type="journal article" date="2020" name="Cell">
        <title>Large-Scale Comparative Analyses of Tick Genomes Elucidate Their Genetic Diversity and Vector Capacities.</title>
        <authorList>
            <consortium name="Tick Genome and Microbiome Consortium (TIGMIC)"/>
            <person name="Jia N."/>
            <person name="Wang J."/>
            <person name="Shi W."/>
            <person name="Du L."/>
            <person name="Sun Y."/>
            <person name="Zhan W."/>
            <person name="Jiang J.F."/>
            <person name="Wang Q."/>
            <person name="Zhang B."/>
            <person name="Ji P."/>
            <person name="Bell-Sakyi L."/>
            <person name="Cui X.M."/>
            <person name="Yuan T.T."/>
            <person name="Jiang B.G."/>
            <person name="Yang W.F."/>
            <person name="Lam T.T."/>
            <person name="Chang Q.C."/>
            <person name="Ding S.J."/>
            <person name="Wang X.J."/>
            <person name="Zhu J.G."/>
            <person name="Ruan X.D."/>
            <person name="Zhao L."/>
            <person name="Wei J.T."/>
            <person name="Ye R.Z."/>
            <person name="Que T.C."/>
            <person name="Du C.H."/>
            <person name="Zhou Y.H."/>
            <person name="Cheng J.X."/>
            <person name="Dai P.F."/>
            <person name="Guo W.B."/>
            <person name="Han X.H."/>
            <person name="Huang E.J."/>
            <person name="Li L.F."/>
            <person name="Wei W."/>
            <person name="Gao Y.C."/>
            <person name="Liu J.Z."/>
            <person name="Shao H.Z."/>
            <person name="Wang X."/>
            <person name="Wang C.C."/>
            <person name="Yang T.C."/>
            <person name="Huo Q.B."/>
            <person name="Li W."/>
            <person name="Chen H.Y."/>
            <person name="Chen S.E."/>
            <person name="Zhou L.G."/>
            <person name="Ni X.B."/>
            <person name="Tian J.H."/>
            <person name="Sheng Y."/>
            <person name="Liu T."/>
            <person name="Pan Y.S."/>
            <person name="Xia L.Y."/>
            <person name="Li J."/>
            <person name="Zhao F."/>
            <person name="Cao W.C."/>
        </authorList>
    </citation>
    <scope>NUCLEOTIDE SEQUENCE [LARGE SCALE GENOMIC DNA]</scope>
    <source>
        <strain evidence="1">HaeL-2018</strain>
    </source>
</reference>
<dbReference type="EMBL" id="JABSTR010000004">
    <property type="protein sequence ID" value="KAH9366012.1"/>
    <property type="molecule type" value="Genomic_DNA"/>
</dbReference>
<protein>
    <recommendedName>
        <fullName evidence="3">DDE Tnp4 domain-containing protein</fullName>
    </recommendedName>
</protein>
<evidence type="ECO:0000313" key="2">
    <source>
        <dbReference type="Proteomes" id="UP000821853"/>
    </source>
</evidence>
<dbReference type="VEuPathDB" id="VectorBase:HLOH_051574"/>
<comment type="caution">
    <text evidence="1">The sequence shown here is derived from an EMBL/GenBank/DDBJ whole genome shotgun (WGS) entry which is preliminary data.</text>
</comment>